<feature type="signal peptide" evidence="3">
    <location>
        <begin position="1"/>
        <end position="19"/>
    </location>
</feature>
<feature type="chain" id="PRO_5047162510" evidence="3">
    <location>
        <begin position="20"/>
        <end position="169"/>
    </location>
</feature>
<keyword evidence="3" id="KW-0732">Signal</keyword>
<keyword evidence="2" id="KW-0472">Membrane</keyword>
<dbReference type="EMBL" id="BAABIQ010000044">
    <property type="protein sequence ID" value="GAA4808480.1"/>
    <property type="molecule type" value="Genomic_DNA"/>
</dbReference>
<reference evidence="5" key="1">
    <citation type="journal article" date="2019" name="Int. J. Syst. Evol. Microbiol.">
        <title>The Global Catalogue of Microorganisms (GCM) 10K type strain sequencing project: providing services to taxonomists for standard genome sequencing and annotation.</title>
        <authorList>
            <consortium name="The Broad Institute Genomics Platform"/>
            <consortium name="The Broad Institute Genome Sequencing Center for Infectious Disease"/>
            <person name="Wu L."/>
            <person name="Ma J."/>
        </authorList>
    </citation>
    <scope>NUCLEOTIDE SEQUENCE [LARGE SCALE GENOMIC DNA]</scope>
    <source>
        <strain evidence="5">JCM 18200</strain>
    </source>
</reference>
<keyword evidence="2" id="KW-0812">Transmembrane</keyword>
<name>A0ABP9CFF4_9SPHI</name>
<gene>
    <name evidence="4" type="ORF">GCM10023231_42200</name>
</gene>
<evidence type="ECO:0000256" key="1">
    <source>
        <dbReference type="SAM" id="Coils"/>
    </source>
</evidence>
<dbReference type="RefSeq" id="WP_345235305.1">
    <property type="nucleotide sequence ID" value="NZ_BAABIQ010000044.1"/>
</dbReference>
<feature type="coiled-coil region" evidence="1">
    <location>
        <begin position="114"/>
        <end position="141"/>
    </location>
</feature>
<proteinExistence type="predicted"/>
<keyword evidence="5" id="KW-1185">Reference proteome</keyword>
<sequence length="169" mass="19439">MKTISFICITFLISNYCLAATKADSTAYEKQRERVNQLLDQRHQRFGEFDASLKARTGIFGLKRKKDMQASIDILKEIVLTDNNIFKETKALLDFKDLEKQAIAGQASESGERITGYINTISKLQRNQDKMEQEISVLQKRNIVYLNLLLFAFLGIVILTFILVKRLKN</sequence>
<keyword evidence="1" id="KW-0175">Coiled coil</keyword>
<evidence type="ECO:0000313" key="4">
    <source>
        <dbReference type="EMBL" id="GAA4808480.1"/>
    </source>
</evidence>
<protein>
    <submittedName>
        <fullName evidence="4">Uncharacterized protein</fullName>
    </submittedName>
</protein>
<dbReference type="Proteomes" id="UP001501411">
    <property type="component" value="Unassembled WGS sequence"/>
</dbReference>
<evidence type="ECO:0000256" key="2">
    <source>
        <dbReference type="SAM" id="Phobius"/>
    </source>
</evidence>
<accession>A0ABP9CFF4</accession>
<evidence type="ECO:0000256" key="3">
    <source>
        <dbReference type="SAM" id="SignalP"/>
    </source>
</evidence>
<organism evidence="4 5">
    <name type="scientific">Olivibacter ginsenosidimutans</name>
    <dbReference type="NCBI Taxonomy" id="1176537"/>
    <lineage>
        <taxon>Bacteria</taxon>
        <taxon>Pseudomonadati</taxon>
        <taxon>Bacteroidota</taxon>
        <taxon>Sphingobacteriia</taxon>
        <taxon>Sphingobacteriales</taxon>
        <taxon>Sphingobacteriaceae</taxon>
        <taxon>Olivibacter</taxon>
    </lineage>
</organism>
<keyword evidence="2" id="KW-1133">Transmembrane helix</keyword>
<feature type="transmembrane region" description="Helical" evidence="2">
    <location>
        <begin position="143"/>
        <end position="164"/>
    </location>
</feature>
<comment type="caution">
    <text evidence="4">The sequence shown here is derived from an EMBL/GenBank/DDBJ whole genome shotgun (WGS) entry which is preliminary data.</text>
</comment>
<evidence type="ECO:0000313" key="5">
    <source>
        <dbReference type="Proteomes" id="UP001501411"/>
    </source>
</evidence>